<dbReference type="EMBL" id="JABSWW010000001">
    <property type="protein sequence ID" value="NRT86543.1"/>
    <property type="molecule type" value="Genomic_DNA"/>
</dbReference>
<protein>
    <recommendedName>
        <fullName evidence="1">DUF4376 domain-containing protein</fullName>
    </recommendedName>
</protein>
<comment type="caution">
    <text evidence="2">The sequence shown here is derived from an EMBL/GenBank/DDBJ whole genome shotgun (WGS) entry which is preliminary data.</text>
</comment>
<dbReference type="RefSeq" id="WP_173709927.1">
    <property type="nucleotide sequence ID" value="NZ_JABSWW010000001.1"/>
</dbReference>
<evidence type="ECO:0000313" key="3">
    <source>
        <dbReference type="Proteomes" id="UP001193748"/>
    </source>
</evidence>
<dbReference type="InterPro" id="IPR025484">
    <property type="entry name" value="DUF4376"/>
</dbReference>
<gene>
    <name evidence="2" type="ORF">B0H41_000222</name>
</gene>
<organism evidence="2 3">
    <name type="scientific">Clostridium beijerinckii</name>
    <name type="common">Clostridium MP</name>
    <dbReference type="NCBI Taxonomy" id="1520"/>
    <lineage>
        <taxon>Bacteria</taxon>
        <taxon>Bacillati</taxon>
        <taxon>Bacillota</taxon>
        <taxon>Clostridia</taxon>
        <taxon>Eubacteriales</taxon>
        <taxon>Clostridiaceae</taxon>
        <taxon>Clostridium</taxon>
    </lineage>
</organism>
<evidence type="ECO:0000313" key="2">
    <source>
        <dbReference type="EMBL" id="NRT86543.1"/>
    </source>
</evidence>
<reference evidence="2" key="2">
    <citation type="journal article" date="2022" name="Nat. Biotechnol.">
        <title>Carbon-negative production of acetone and isopropanol by gas fermentation at industrial pilot scale.</title>
        <authorList>
            <person name="Liew F.E."/>
            <person name="Nogle R."/>
            <person name="Abdalla T."/>
            <person name="Rasor B.J."/>
            <person name="Canter C."/>
            <person name="Jensen R.O."/>
            <person name="Wang L."/>
            <person name="Strutz J."/>
            <person name="Chirania P."/>
            <person name="De Tissera S."/>
            <person name="Mueller A.P."/>
            <person name="Ruan Z."/>
            <person name="Gao A."/>
            <person name="Tran L."/>
            <person name="Engle N.L."/>
            <person name="Bromley J.C."/>
            <person name="Daniell J."/>
            <person name="Conrado R."/>
            <person name="Tschaplinski T.J."/>
            <person name="Giannone R.J."/>
            <person name="Hettich R.L."/>
            <person name="Karim A.S."/>
            <person name="Simpson S.D."/>
            <person name="Brown S.D."/>
            <person name="Leang C."/>
            <person name="Jewett M.C."/>
            <person name="Kopke M."/>
        </authorList>
    </citation>
    <scope>NUCLEOTIDE SEQUENCE</scope>
    <source>
        <strain evidence="2">DJ080</strain>
    </source>
</reference>
<evidence type="ECO:0000259" key="1">
    <source>
        <dbReference type="Pfam" id="PF14301"/>
    </source>
</evidence>
<dbReference type="Pfam" id="PF14301">
    <property type="entry name" value="DUF4376"/>
    <property type="match status" value="1"/>
</dbReference>
<sequence>MLNLDKTDLIDNILIITNDDGSINCIPKDSATDNELSLFEEFEEAYPNGKIAEISLDEVKQNKINEMSAICENKIINEFYSSCLGESKRFDCTLIDQTNIIGLVAKAQMIIANAITDNTLEWKATGEPVCYPWTHQQVLTLGTDLFAHKTEKIKRYELLREYIKTLDTCDSVNKITWETEIPSPETTTSEK</sequence>
<proteinExistence type="predicted"/>
<reference evidence="2" key="1">
    <citation type="submission" date="2020-05" db="EMBL/GenBank/DDBJ databases">
        <authorList>
            <person name="Brown S."/>
            <person name="Huntemann M."/>
            <person name="Clum A."/>
            <person name="Spunde A."/>
            <person name="Palaniappan K."/>
            <person name="Ritter S."/>
            <person name="Mikhailova N."/>
            <person name="Chen I.-M."/>
            <person name="Stamatis D."/>
            <person name="Reddy T."/>
            <person name="O'Malley R."/>
            <person name="Daum C."/>
            <person name="Shapiro N."/>
            <person name="Ivanova N."/>
            <person name="Kyrpides N."/>
            <person name="Woyke T."/>
        </authorList>
    </citation>
    <scope>NUCLEOTIDE SEQUENCE</scope>
    <source>
        <strain evidence="2">DJ080</strain>
    </source>
</reference>
<name>A0AAX0AWS3_CLOBE</name>
<feature type="domain" description="DUF4376" evidence="1">
    <location>
        <begin position="58"/>
        <end position="165"/>
    </location>
</feature>
<dbReference type="AlphaFoldDB" id="A0AAX0AWS3"/>
<accession>A0AAX0AWS3</accession>
<dbReference type="Proteomes" id="UP001193748">
    <property type="component" value="Unassembled WGS sequence"/>
</dbReference>